<dbReference type="Gene3D" id="3.40.50.2300">
    <property type="match status" value="1"/>
</dbReference>
<evidence type="ECO:0000259" key="4">
    <source>
        <dbReference type="PROSITE" id="PS50110"/>
    </source>
</evidence>
<dbReference type="InterPro" id="IPR011006">
    <property type="entry name" value="CheY-like_superfamily"/>
</dbReference>
<dbReference type="Pfam" id="PF00072">
    <property type="entry name" value="Response_reg"/>
    <property type="match status" value="1"/>
</dbReference>
<dbReference type="eggNOG" id="COG2204">
    <property type="taxonomic scope" value="Bacteria"/>
</dbReference>
<dbReference type="InterPro" id="IPR001789">
    <property type="entry name" value="Sig_transdc_resp-reg_receiver"/>
</dbReference>
<keyword evidence="6" id="KW-1185">Reference proteome</keyword>
<feature type="modified residue" description="4-aspartylphosphate" evidence="2">
    <location>
        <position position="73"/>
    </location>
</feature>
<evidence type="ECO:0000256" key="3">
    <source>
        <dbReference type="SAM" id="MobiDB-lite"/>
    </source>
</evidence>
<dbReference type="EMBL" id="CP002629">
    <property type="protein sequence ID" value="AEB07918.1"/>
    <property type="molecule type" value="Genomic_DNA"/>
</dbReference>
<feature type="domain" description="Response regulatory" evidence="4">
    <location>
        <begin position="24"/>
        <end position="134"/>
    </location>
</feature>
<feature type="compositionally biased region" description="Basic and acidic residues" evidence="3">
    <location>
        <begin position="1"/>
        <end position="10"/>
    </location>
</feature>
<feature type="region of interest" description="Disordered" evidence="3">
    <location>
        <begin position="1"/>
        <end position="21"/>
    </location>
</feature>
<dbReference type="STRING" id="880072.Desac_0019"/>
<evidence type="ECO:0000313" key="6">
    <source>
        <dbReference type="Proteomes" id="UP000000483"/>
    </source>
</evidence>
<evidence type="ECO:0000256" key="1">
    <source>
        <dbReference type="ARBA" id="ARBA00022553"/>
    </source>
</evidence>
<protein>
    <submittedName>
        <fullName evidence="5">Response regulator receiver protein</fullName>
    </submittedName>
</protein>
<evidence type="ECO:0000256" key="2">
    <source>
        <dbReference type="PROSITE-ProRule" id="PRU00169"/>
    </source>
</evidence>
<dbReference type="RefSeq" id="WP_013705033.1">
    <property type="nucleotide sequence ID" value="NC_015388.1"/>
</dbReference>
<name>F2NGL1_DESAR</name>
<dbReference type="SMART" id="SM00448">
    <property type="entry name" value="REC"/>
    <property type="match status" value="1"/>
</dbReference>
<dbReference type="InterPro" id="IPR050595">
    <property type="entry name" value="Bact_response_regulator"/>
</dbReference>
<reference evidence="5 6" key="1">
    <citation type="journal article" date="2011" name="Stand. Genomic Sci.">
        <title>Complete genome sequence of the acetate-degrading sulfate reducer Desulfobacca acetoxidans type strain (ASRB2).</title>
        <authorList>
            <person name="Goker M."/>
            <person name="Teshima H."/>
            <person name="Lapidus A."/>
            <person name="Nolan M."/>
            <person name="Lucas S."/>
            <person name="Hammon N."/>
            <person name="Deshpande S."/>
            <person name="Cheng J.F."/>
            <person name="Tapia R."/>
            <person name="Han C."/>
            <person name="Goodwin L."/>
            <person name="Pitluck S."/>
            <person name="Huntemann M."/>
            <person name="Liolios K."/>
            <person name="Ivanova N."/>
            <person name="Pagani I."/>
            <person name="Mavromatis K."/>
            <person name="Ovchinikova G."/>
            <person name="Pati A."/>
            <person name="Chen A."/>
            <person name="Palaniappan K."/>
            <person name="Land M."/>
            <person name="Hauser L."/>
            <person name="Brambilla E.M."/>
            <person name="Rohde M."/>
            <person name="Spring S."/>
            <person name="Detter J.C."/>
            <person name="Woyke T."/>
            <person name="Bristow J."/>
            <person name="Eisen J.A."/>
            <person name="Markowitz V."/>
            <person name="Hugenholtz P."/>
            <person name="Kyrpides N.C."/>
            <person name="Klenk H.P."/>
        </authorList>
    </citation>
    <scope>NUCLEOTIDE SEQUENCE [LARGE SCALE GENOMIC DNA]</scope>
    <source>
        <strain evidence="6">ATCC 700848 / DSM 11109 / ASRB2</strain>
    </source>
</reference>
<reference evidence="6" key="2">
    <citation type="submission" date="2011-03" db="EMBL/GenBank/DDBJ databases">
        <title>The complete genome of Desulfobacca acetoxidans DSM 11109.</title>
        <authorList>
            <consortium name="US DOE Joint Genome Institute (JGI-PGF)"/>
            <person name="Lucas S."/>
            <person name="Copeland A."/>
            <person name="Lapidus A."/>
            <person name="Bruce D."/>
            <person name="Goodwin L."/>
            <person name="Pitluck S."/>
            <person name="Peters L."/>
            <person name="Kyrpides N."/>
            <person name="Mavromatis K."/>
            <person name="Ivanova N."/>
            <person name="Ovchinnikova G."/>
            <person name="Teshima H."/>
            <person name="Detter J.C."/>
            <person name="Han C."/>
            <person name="Land M."/>
            <person name="Hauser L."/>
            <person name="Markowitz V."/>
            <person name="Cheng J.-F."/>
            <person name="Hugenholtz P."/>
            <person name="Woyke T."/>
            <person name="Wu D."/>
            <person name="Spring S."/>
            <person name="Schueler E."/>
            <person name="Brambilla E."/>
            <person name="Klenk H.-P."/>
            <person name="Eisen J.A."/>
        </authorList>
    </citation>
    <scope>NUCLEOTIDE SEQUENCE [LARGE SCALE GENOMIC DNA]</scope>
    <source>
        <strain evidence="6">ATCC 700848 / DSM 11109 / ASRB2</strain>
    </source>
</reference>
<dbReference type="AlphaFoldDB" id="F2NGL1"/>
<dbReference type="GO" id="GO:0000160">
    <property type="term" value="P:phosphorelay signal transduction system"/>
    <property type="evidence" value="ECO:0007669"/>
    <property type="project" value="InterPro"/>
</dbReference>
<dbReference type="Proteomes" id="UP000000483">
    <property type="component" value="Chromosome"/>
</dbReference>
<accession>F2NGL1</accession>
<sequence>MLHHEADHRANHSQPNQTTKKKERILVVDQDALTCDFLANIIKLLGCEFEIINSADEALEILEKTAFDLLIADFHLPNSKQLLETSLQKHPQLQTICMIQHRQIFFEALRLPGAAFVPKPFNFDDIVQKIHQAIHHKNLQQIENDFRRLRQEFFRL</sequence>
<dbReference type="OrthoDB" id="5700660at2"/>
<dbReference type="PROSITE" id="PS50110">
    <property type="entry name" value="RESPONSE_REGULATORY"/>
    <property type="match status" value="1"/>
</dbReference>
<dbReference type="SUPFAM" id="SSF52172">
    <property type="entry name" value="CheY-like"/>
    <property type="match status" value="1"/>
</dbReference>
<dbReference type="PANTHER" id="PTHR44591">
    <property type="entry name" value="STRESS RESPONSE REGULATOR PROTEIN 1"/>
    <property type="match status" value="1"/>
</dbReference>
<dbReference type="PANTHER" id="PTHR44591:SF3">
    <property type="entry name" value="RESPONSE REGULATORY DOMAIN-CONTAINING PROTEIN"/>
    <property type="match status" value="1"/>
</dbReference>
<dbReference type="CDD" id="cd00156">
    <property type="entry name" value="REC"/>
    <property type="match status" value="1"/>
</dbReference>
<keyword evidence="1 2" id="KW-0597">Phosphoprotein</keyword>
<proteinExistence type="predicted"/>
<dbReference type="KEGG" id="dao:Desac_0019"/>
<evidence type="ECO:0000313" key="5">
    <source>
        <dbReference type="EMBL" id="AEB07918.1"/>
    </source>
</evidence>
<gene>
    <name evidence="5" type="ordered locus">Desac_0019</name>
</gene>
<organism evidence="5 6">
    <name type="scientific">Desulfobacca acetoxidans (strain ATCC 700848 / DSM 11109 / ASRB2)</name>
    <dbReference type="NCBI Taxonomy" id="880072"/>
    <lineage>
        <taxon>Bacteria</taxon>
        <taxon>Pseudomonadati</taxon>
        <taxon>Thermodesulfobacteriota</taxon>
        <taxon>Desulfobaccia</taxon>
        <taxon>Desulfobaccales</taxon>
        <taxon>Desulfobaccaceae</taxon>
        <taxon>Desulfobacca</taxon>
    </lineage>
</organism>
<dbReference type="HOGENOM" id="CLU_1683715_0_0_7"/>